<dbReference type="EMBL" id="JANJYJ010000004">
    <property type="protein sequence ID" value="KAK3219835.1"/>
    <property type="molecule type" value="Genomic_DNA"/>
</dbReference>
<protein>
    <submittedName>
        <fullName evidence="2">Uncharacterized protein</fullName>
    </submittedName>
</protein>
<sequence>MMLLIVNPLLPTSKRSLTRDMGVDGNVWWVHSLGVSSHIQRGLSYISLWRLSSLSSSKVLLLHLPITDVQGWLINLPVWLFEKKSCDKKKKREKEIEGKKCSRISLFLFFLFHFSVFSTVLLYHECVYENGDQSINTGMGKKKKKKHLH</sequence>
<feature type="transmembrane region" description="Helical" evidence="1">
    <location>
        <begin position="102"/>
        <end position="123"/>
    </location>
</feature>
<proteinExistence type="predicted"/>
<name>A0AAE0EAY3_9ROSI</name>
<evidence type="ECO:0000313" key="3">
    <source>
        <dbReference type="Proteomes" id="UP001281410"/>
    </source>
</evidence>
<gene>
    <name evidence="2" type="ORF">Dsin_013805</name>
</gene>
<reference evidence="2" key="1">
    <citation type="journal article" date="2023" name="Plant J.">
        <title>Genome sequences and population genomics provide insights into the demographic history, inbreeding, and mutation load of two 'living fossil' tree species of Dipteronia.</title>
        <authorList>
            <person name="Feng Y."/>
            <person name="Comes H.P."/>
            <person name="Chen J."/>
            <person name="Zhu S."/>
            <person name="Lu R."/>
            <person name="Zhang X."/>
            <person name="Li P."/>
            <person name="Qiu J."/>
            <person name="Olsen K.M."/>
            <person name="Qiu Y."/>
        </authorList>
    </citation>
    <scope>NUCLEOTIDE SEQUENCE</scope>
    <source>
        <strain evidence="2">NBL</strain>
    </source>
</reference>
<dbReference type="Proteomes" id="UP001281410">
    <property type="component" value="Unassembled WGS sequence"/>
</dbReference>
<dbReference type="AlphaFoldDB" id="A0AAE0EAY3"/>
<keyword evidence="1" id="KW-0472">Membrane</keyword>
<comment type="caution">
    <text evidence="2">The sequence shown here is derived from an EMBL/GenBank/DDBJ whole genome shotgun (WGS) entry which is preliminary data.</text>
</comment>
<evidence type="ECO:0000313" key="2">
    <source>
        <dbReference type="EMBL" id="KAK3219835.1"/>
    </source>
</evidence>
<accession>A0AAE0EAY3</accession>
<keyword evidence="3" id="KW-1185">Reference proteome</keyword>
<evidence type="ECO:0000256" key="1">
    <source>
        <dbReference type="SAM" id="Phobius"/>
    </source>
</evidence>
<feature type="transmembrane region" description="Helical" evidence="1">
    <location>
        <begin position="60"/>
        <end position="81"/>
    </location>
</feature>
<keyword evidence="1" id="KW-1133">Transmembrane helix</keyword>
<keyword evidence="1" id="KW-0812">Transmembrane</keyword>
<organism evidence="2 3">
    <name type="scientific">Dipteronia sinensis</name>
    <dbReference type="NCBI Taxonomy" id="43782"/>
    <lineage>
        <taxon>Eukaryota</taxon>
        <taxon>Viridiplantae</taxon>
        <taxon>Streptophyta</taxon>
        <taxon>Embryophyta</taxon>
        <taxon>Tracheophyta</taxon>
        <taxon>Spermatophyta</taxon>
        <taxon>Magnoliopsida</taxon>
        <taxon>eudicotyledons</taxon>
        <taxon>Gunneridae</taxon>
        <taxon>Pentapetalae</taxon>
        <taxon>rosids</taxon>
        <taxon>malvids</taxon>
        <taxon>Sapindales</taxon>
        <taxon>Sapindaceae</taxon>
        <taxon>Hippocastanoideae</taxon>
        <taxon>Acereae</taxon>
        <taxon>Dipteronia</taxon>
    </lineage>
</organism>